<keyword evidence="8" id="KW-0804">Transcription</keyword>
<feature type="region of interest" description="Disordered" evidence="11">
    <location>
        <begin position="658"/>
        <end position="677"/>
    </location>
</feature>
<dbReference type="InterPro" id="IPR036236">
    <property type="entry name" value="Znf_C2H2_sf"/>
</dbReference>
<comment type="subunit">
    <text evidence="2">Homodimer.</text>
</comment>
<dbReference type="Pfam" id="PF02892">
    <property type="entry name" value="zf-BED"/>
    <property type="match status" value="1"/>
</dbReference>
<dbReference type="PANTHER" id="PTHR46481:SF10">
    <property type="entry name" value="ZINC FINGER BED DOMAIN-CONTAINING PROTEIN 39"/>
    <property type="match status" value="1"/>
</dbReference>
<dbReference type="SUPFAM" id="SSF53098">
    <property type="entry name" value="Ribonuclease H-like"/>
    <property type="match status" value="1"/>
</dbReference>
<feature type="compositionally biased region" description="Low complexity" evidence="11">
    <location>
        <begin position="658"/>
        <end position="668"/>
    </location>
</feature>
<keyword evidence="6" id="KW-0805">Transcription regulation</keyword>
<dbReference type="PROSITE" id="PS50808">
    <property type="entry name" value="ZF_BED"/>
    <property type="match status" value="1"/>
</dbReference>
<keyword evidence="7" id="KW-0238">DNA-binding</keyword>
<keyword evidence="9" id="KW-0539">Nucleus</keyword>
<evidence type="ECO:0000256" key="4">
    <source>
        <dbReference type="ARBA" id="ARBA00022771"/>
    </source>
</evidence>
<evidence type="ECO:0000313" key="14">
    <source>
        <dbReference type="Proteomes" id="UP001454036"/>
    </source>
</evidence>
<keyword evidence="3" id="KW-0479">Metal-binding</keyword>
<dbReference type="AlphaFoldDB" id="A0AAV3PBI2"/>
<proteinExistence type="predicted"/>
<dbReference type="InterPro" id="IPR003656">
    <property type="entry name" value="Znf_BED"/>
</dbReference>
<protein>
    <recommendedName>
        <fullName evidence="12">BED-type domain-containing protein</fullName>
    </recommendedName>
</protein>
<evidence type="ECO:0000256" key="6">
    <source>
        <dbReference type="ARBA" id="ARBA00023015"/>
    </source>
</evidence>
<keyword evidence="5" id="KW-0862">Zinc</keyword>
<dbReference type="InterPro" id="IPR025525">
    <property type="entry name" value="hAT-like_transposase_RNase-H"/>
</dbReference>
<dbReference type="GO" id="GO:0046983">
    <property type="term" value="F:protein dimerization activity"/>
    <property type="evidence" value="ECO:0007669"/>
    <property type="project" value="InterPro"/>
</dbReference>
<dbReference type="Proteomes" id="UP001454036">
    <property type="component" value="Unassembled WGS sequence"/>
</dbReference>
<evidence type="ECO:0000256" key="7">
    <source>
        <dbReference type="ARBA" id="ARBA00023125"/>
    </source>
</evidence>
<dbReference type="GO" id="GO:0003677">
    <property type="term" value="F:DNA binding"/>
    <property type="evidence" value="ECO:0007669"/>
    <property type="project" value="UniProtKB-KW"/>
</dbReference>
<accession>A0AAV3PBI2</accession>
<organism evidence="13 14">
    <name type="scientific">Lithospermum erythrorhizon</name>
    <name type="common">Purple gromwell</name>
    <name type="synonym">Lithospermum officinale var. erythrorhizon</name>
    <dbReference type="NCBI Taxonomy" id="34254"/>
    <lineage>
        <taxon>Eukaryota</taxon>
        <taxon>Viridiplantae</taxon>
        <taxon>Streptophyta</taxon>
        <taxon>Embryophyta</taxon>
        <taxon>Tracheophyta</taxon>
        <taxon>Spermatophyta</taxon>
        <taxon>Magnoliopsida</taxon>
        <taxon>eudicotyledons</taxon>
        <taxon>Gunneridae</taxon>
        <taxon>Pentapetalae</taxon>
        <taxon>asterids</taxon>
        <taxon>lamiids</taxon>
        <taxon>Boraginales</taxon>
        <taxon>Boraginaceae</taxon>
        <taxon>Boraginoideae</taxon>
        <taxon>Lithospermeae</taxon>
        <taxon>Lithospermum</taxon>
    </lineage>
</organism>
<reference evidence="13 14" key="1">
    <citation type="submission" date="2024-01" db="EMBL/GenBank/DDBJ databases">
        <title>The complete chloroplast genome sequence of Lithospermum erythrorhizon: insights into the phylogenetic relationship among Boraginaceae species and the maternal lineages of purple gromwells.</title>
        <authorList>
            <person name="Okada T."/>
            <person name="Watanabe K."/>
        </authorList>
    </citation>
    <scope>NUCLEOTIDE SEQUENCE [LARGE SCALE GENOMIC DNA]</scope>
</reference>
<evidence type="ECO:0000256" key="3">
    <source>
        <dbReference type="ARBA" id="ARBA00022723"/>
    </source>
</evidence>
<evidence type="ECO:0000313" key="13">
    <source>
        <dbReference type="EMBL" id="GAA0148026.1"/>
    </source>
</evidence>
<evidence type="ECO:0000256" key="11">
    <source>
        <dbReference type="SAM" id="MobiDB-lite"/>
    </source>
</evidence>
<dbReference type="SMART" id="SM00614">
    <property type="entry name" value="ZnF_BED"/>
    <property type="match status" value="1"/>
</dbReference>
<evidence type="ECO:0000259" key="12">
    <source>
        <dbReference type="PROSITE" id="PS50808"/>
    </source>
</evidence>
<dbReference type="GO" id="GO:0008270">
    <property type="term" value="F:zinc ion binding"/>
    <property type="evidence" value="ECO:0007669"/>
    <property type="project" value="UniProtKB-KW"/>
</dbReference>
<name>A0AAV3PBI2_LITER</name>
<dbReference type="Pfam" id="PF14372">
    <property type="entry name" value="hAT-like_RNase-H"/>
    <property type="match status" value="1"/>
</dbReference>
<feature type="domain" description="BED-type" evidence="12">
    <location>
        <begin position="20"/>
        <end position="79"/>
    </location>
</feature>
<comment type="subcellular location">
    <subcellularLocation>
        <location evidence="1">Nucleus</location>
    </subcellularLocation>
</comment>
<evidence type="ECO:0000256" key="5">
    <source>
        <dbReference type="ARBA" id="ARBA00022833"/>
    </source>
</evidence>
<dbReference type="Pfam" id="PF05699">
    <property type="entry name" value="Dimer_Tnp_hAT"/>
    <property type="match status" value="1"/>
</dbReference>
<comment type="caution">
    <text evidence="13">The sequence shown here is derived from an EMBL/GenBank/DDBJ whole genome shotgun (WGS) entry which is preliminary data.</text>
</comment>
<sequence length="677" mass="77397">MGTLTNTIESINSGPQPGKRKKSIVWDYFTLATTPECTRAVCKQCKKSFAYITGSKLAGTSHLKRHISLDICPANRPRNQENNMLSIDTPDAKTNISANVAGRARKRCRATPGFTSLVFDQDHCNHDIAKMIIQHDYPLHIVENTDFISFVRSLQPQFSLVNISTIEEHVKGIYLRTKQSLSDLFAEIPGRISLTLDLLVSNQSLGYVFLTGHFVDCDWKLQRRMLNVITLPYPDSEDAFNHAVSASLTDWNFENRIFTLTLDNPFINESVKENLRGLMSISNPLILNGQLILNNCYTRTFRDLAQDALMMCRETVEKVRLSVLYVKTSAVREHKFIELKQQLQVPSMKNLILDDLTKWDTTYHMLMSASELKEVFSCLDTSDPEYTLTLSMEEWKQVETLCVYLCHFYDAVNILTAPVYPTSNIFFDEVWKIHLELMHGTVSEDPLVCYITKPLLEKFERYWRDCGLFLAAAVMMDPRFKMKLVEFSFNRIYGADAETWIKIVEEGVHELFLEYVVQSLPAPTFVEDPHESLERTDIDQDDSFLSPTDGLTDFDVYIGFMNSQHTKSELDQYLEESLLPRVQDFDVLGWWRINSCKYPTLSKMASDILCIPVSTVSPDSVFDTGIRKVDSYRGSLHPNTHEALVCAKDWLQYGISESSSESLSGSPSAIVKKEREY</sequence>
<dbReference type="GO" id="GO:0009791">
    <property type="term" value="P:post-embryonic development"/>
    <property type="evidence" value="ECO:0007669"/>
    <property type="project" value="UniProtKB-ARBA"/>
</dbReference>
<dbReference type="EMBL" id="BAABME010001174">
    <property type="protein sequence ID" value="GAA0148026.1"/>
    <property type="molecule type" value="Genomic_DNA"/>
</dbReference>
<evidence type="ECO:0000256" key="1">
    <source>
        <dbReference type="ARBA" id="ARBA00004123"/>
    </source>
</evidence>
<gene>
    <name evidence="13" type="ORF">LIER_07576</name>
</gene>
<evidence type="ECO:0000256" key="8">
    <source>
        <dbReference type="ARBA" id="ARBA00023163"/>
    </source>
</evidence>
<evidence type="ECO:0000256" key="10">
    <source>
        <dbReference type="PROSITE-ProRule" id="PRU00027"/>
    </source>
</evidence>
<feature type="region of interest" description="Disordered" evidence="11">
    <location>
        <begin position="1"/>
        <end position="20"/>
    </location>
</feature>
<keyword evidence="4 10" id="KW-0863">Zinc-finger</keyword>
<dbReference type="SUPFAM" id="SSF57667">
    <property type="entry name" value="beta-beta-alpha zinc fingers"/>
    <property type="match status" value="1"/>
</dbReference>
<evidence type="ECO:0000256" key="2">
    <source>
        <dbReference type="ARBA" id="ARBA00011738"/>
    </source>
</evidence>
<dbReference type="PANTHER" id="PTHR46481">
    <property type="entry name" value="ZINC FINGER BED DOMAIN-CONTAINING PROTEIN 4"/>
    <property type="match status" value="1"/>
</dbReference>
<dbReference type="GO" id="GO:0005634">
    <property type="term" value="C:nucleus"/>
    <property type="evidence" value="ECO:0007669"/>
    <property type="project" value="UniProtKB-SubCell"/>
</dbReference>
<evidence type="ECO:0000256" key="9">
    <source>
        <dbReference type="ARBA" id="ARBA00023242"/>
    </source>
</evidence>
<dbReference type="InterPro" id="IPR008906">
    <property type="entry name" value="HATC_C_dom"/>
</dbReference>
<feature type="compositionally biased region" description="Polar residues" evidence="11">
    <location>
        <begin position="1"/>
        <end position="15"/>
    </location>
</feature>
<dbReference type="InterPro" id="IPR012337">
    <property type="entry name" value="RNaseH-like_sf"/>
</dbReference>
<dbReference type="InterPro" id="IPR052035">
    <property type="entry name" value="ZnF_BED_domain_contain"/>
</dbReference>
<keyword evidence="14" id="KW-1185">Reference proteome</keyword>